<evidence type="ECO:0000259" key="7">
    <source>
        <dbReference type="Pfam" id="PF02016"/>
    </source>
</evidence>
<evidence type="ECO:0000313" key="9">
    <source>
        <dbReference type="EMBL" id="SFQ33868.1"/>
    </source>
</evidence>
<dbReference type="SUPFAM" id="SSF52317">
    <property type="entry name" value="Class I glutamine amidotransferase-like"/>
    <property type="match status" value="1"/>
</dbReference>
<evidence type="ECO:0000256" key="1">
    <source>
        <dbReference type="ARBA" id="ARBA00010233"/>
    </source>
</evidence>
<proteinExistence type="inferred from homology"/>
<dbReference type="AlphaFoldDB" id="A0A1I5XPJ1"/>
<gene>
    <name evidence="9" type="ORF">SAMN05444277_10991</name>
</gene>
<evidence type="ECO:0000259" key="8">
    <source>
        <dbReference type="Pfam" id="PF17676"/>
    </source>
</evidence>
<dbReference type="Pfam" id="PF17676">
    <property type="entry name" value="Peptidase_S66C"/>
    <property type="match status" value="1"/>
</dbReference>
<keyword evidence="3" id="KW-0645">Protease</keyword>
<dbReference type="Gene3D" id="3.40.50.10740">
    <property type="entry name" value="Class I glutamine amidotransferase-like"/>
    <property type="match status" value="1"/>
</dbReference>
<comment type="similarity">
    <text evidence="1">Belongs to the peptidase S66 family.</text>
</comment>
<evidence type="ECO:0000256" key="6">
    <source>
        <dbReference type="PIRSR" id="PIRSR028757-1"/>
    </source>
</evidence>
<dbReference type="RefSeq" id="WP_090660031.1">
    <property type="nucleotide sequence ID" value="NZ_FOXQ01000009.1"/>
</dbReference>
<feature type="active site" description="Charge relay system" evidence="6">
    <location>
        <position position="205"/>
    </location>
</feature>
<keyword evidence="5" id="KW-0720">Serine protease</keyword>
<dbReference type="InterPro" id="IPR040449">
    <property type="entry name" value="Peptidase_S66_N"/>
</dbReference>
<feature type="active site" description="Nucleophile" evidence="6">
    <location>
        <position position="110"/>
    </location>
</feature>
<keyword evidence="4" id="KW-0378">Hydrolase</keyword>
<dbReference type="InterPro" id="IPR040921">
    <property type="entry name" value="Peptidase_S66C"/>
</dbReference>
<dbReference type="InterPro" id="IPR027461">
    <property type="entry name" value="Carboxypeptidase_A_C_sf"/>
</dbReference>
<feature type="domain" description="LD-carboxypeptidase N-terminal" evidence="7">
    <location>
        <begin position="14"/>
        <end position="130"/>
    </location>
</feature>
<evidence type="ECO:0000256" key="3">
    <source>
        <dbReference type="ARBA" id="ARBA00022670"/>
    </source>
</evidence>
<dbReference type="OrthoDB" id="9807329at2"/>
<dbReference type="InterPro" id="IPR029062">
    <property type="entry name" value="Class_I_gatase-like"/>
</dbReference>
<dbReference type="Proteomes" id="UP000199031">
    <property type="component" value="Unassembled WGS sequence"/>
</dbReference>
<dbReference type="InterPro" id="IPR003507">
    <property type="entry name" value="S66_fam"/>
</dbReference>
<dbReference type="InterPro" id="IPR027478">
    <property type="entry name" value="LdcA_N"/>
</dbReference>
<dbReference type="PANTHER" id="PTHR30237:SF2">
    <property type="entry name" value="MUREIN TETRAPEPTIDE CARBOXYPEPTIDASE"/>
    <property type="match status" value="1"/>
</dbReference>
<dbReference type="PANTHER" id="PTHR30237">
    <property type="entry name" value="MURAMOYLTETRAPEPTIDE CARBOXYPEPTIDASE"/>
    <property type="match status" value="1"/>
</dbReference>
<organism evidence="9 10">
    <name type="scientific">Parafilimonas terrae</name>
    <dbReference type="NCBI Taxonomy" id="1465490"/>
    <lineage>
        <taxon>Bacteria</taxon>
        <taxon>Pseudomonadati</taxon>
        <taxon>Bacteroidota</taxon>
        <taxon>Chitinophagia</taxon>
        <taxon>Chitinophagales</taxon>
        <taxon>Chitinophagaceae</taxon>
        <taxon>Parafilimonas</taxon>
    </lineage>
</organism>
<dbReference type="PIRSF" id="PIRSF028757">
    <property type="entry name" value="LD-carboxypeptidase"/>
    <property type="match status" value="1"/>
</dbReference>
<dbReference type="CDD" id="cd07025">
    <property type="entry name" value="Peptidase_S66"/>
    <property type="match status" value="1"/>
</dbReference>
<accession>A0A1I5XPJ1</accession>
<dbReference type="GO" id="GO:0008236">
    <property type="term" value="F:serine-type peptidase activity"/>
    <property type="evidence" value="ECO:0007669"/>
    <property type="project" value="UniProtKB-KW"/>
</dbReference>
<evidence type="ECO:0000256" key="2">
    <source>
        <dbReference type="ARBA" id="ARBA00022645"/>
    </source>
</evidence>
<dbReference type="GO" id="GO:0006508">
    <property type="term" value="P:proteolysis"/>
    <property type="evidence" value="ECO:0007669"/>
    <property type="project" value="UniProtKB-KW"/>
</dbReference>
<keyword evidence="10" id="KW-1185">Reference proteome</keyword>
<dbReference type="Gene3D" id="3.50.30.60">
    <property type="entry name" value="LD-carboxypeptidase A C-terminal domain-like"/>
    <property type="match status" value="1"/>
</dbReference>
<reference evidence="9 10" key="1">
    <citation type="submission" date="2016-10" db="EMBL/GenBank/DDBJ databases">
        <authorList>
            <person name="de Groot N.N."/>
        </authorList>
    </citation>
    <scope>NUCLEOTIDE SEQUENCE [LARGE SCALE GENOMIC DNA]</scope>
    <source>
        <strain evidence="9 10">DSM 28286</strain>
    </source>
</reference>
<name>A0A1I5XPJ1_9BACT</name>
<protein>
    <submittedName>
        <fullName evidence="9">Muramoyltetrapeptide carboxypeptidase</fullName>
    </submittedName>
</protein>
<evidence type="ECO:0000256" key="4">
    <source>
        <dbReference type="ARBA" id="ARBA00022801"/>
    </source>
</evidence>
<dbReference type="EMBL" id="FOXQ01000009">
    <property type="protein sequence ID" value="SFQ33868.1"/>
    <property type="molecule type" value="Genomic_DNA"/>
</dbReference>
<dbReference type="SUPFAM" id="SSF141986">
    <property type="entry name" value="LD-carboxypeptidase A C-terminal domain-like"/>
    <property type="match status" value="1"/>
</dbReference>
<sequence length="308" mass="34590">MAIIPPYLKPGDRIGMICPSGCMPLEKMQRCIDTLHQWGFKVERGKTLGAQCSYFSGTDEERLDDLQSMLDNENIKAIFCARGGYGLSRIIDHVNFRKFVQHPKWIIGYSDITLLLCHVYSNYNIASLHAPMASAFNEIEENKIYIQSICDSITGKLQSYTTTVHHLNRNGIGTGELIGGNLSLLAHIVGTRSGISTKNKILFIEDIGEYLYNIDRMLLQLKRAGKLDSLSGLIVGKFADMKDTTIPFGQELYELIFDKVKEYNYPVCFDFPVGHVNENYALKAGGNFQLNVTEAAVMLTERVDRLVS</sequence>
<dbReference type="GO" id="GO:0004180">
    <property type="term" value="F:carboxypeptidase activity"/>
    <property type="evidence" value="ECO:0007669"/>
    <property type="project" value="UniProtKB-KW"/>
</dbReference>
<evidence type="ECO:0000313" key="10">
    <source>
        <dbReference type="Proteomes" id="UP000199031"/>
    </source>
</evidence>
<feature type="active site" description="Charge relay system" evidence="6">
    <location>
        <position position="275"/>
    </location>
</feature>
<evidence type="ECO:0000256" key="5">
    <source>
        <dbReference type="ARBA" id="ARBA00022825"/>
    </source>
</evidence>
<dbReference type="Pfam" id="PF02016">
    <property type="entry name" value="Peptidase_S66"/>
    <property type="match status" value="1"/>
</dbReference>
<feature type="domain" description="LD-carboxypeptidase C-terminal" evidence="8">
    <location>
        <begin position="174"/>
        <end position="290"/>
    </location>
</feature>
<keyword evidence="2 9" id="KW-0121">Carboxypeptidase</keyword>
<dbReference type="STRING" id="1465490.SAMN05444277_10991"/>